<sequence length="109" mass="12131">MSDIEKNKRNMATLGGSRVVEGSQNSVEIENLARFAVQEHNKKQNTVLEFVKVISAKAQVVSGTLYDITLEAIDGGNTKVYETKVLEKLWLNFKEVQEFNLVVPTASTT</sequence>
<reference evidence="5 6" key="1">
    <citation type="submission" date="2024-03" db="EMBL/GenBank/DDBJ databases">
        <authorList>
            <person name="Martinez-Hernandez J."/>
        </authorList>
    </citation>
    <scope>NUCLEOTIDE SEQUENCE [LARGE SCALE GENOMIC DNA]</scope>
</reference>
<dbReference type="SUPFAM" id="SSF54403">
    <property type="entry name" value="Cystatin/monellin"/>
    <property type="match status" value="1"/>
</dbReference>
<keyword evidence="1 3" id="KW-0646">Protease inhibitor</keyword>
<dbReference type="PANTHER" id="PTHR11413:SF116">
    <property type="entry name" value="MULTICYSTATIN"/>
    <property type="match status" value="1"/>
</dbReference>
<evidence type="ECO:0000313" key="5">
    <source>
        <dbReference type="EMBL" id="CAL0315834.1"/>
    </source>
</evidence>
<evidence type="ECO:0000313" key="6">
    <source>
        <dbReference type="Proteomes" id="UP001497480"/>
    </source>
</evidence>
<dbReference type="InterPro" id="IPR027214">
    <property type="entry name" value="Cystatin"/>
</dbReference>
<dbReference type="GO" id="GO:0004869">
    <property type="term" value="F:cysteine-type endopeptidase inhibitor activity"/>
    <property type="evidence" value="ECO:0007669"/>
    <property type="project" value="UniProtKB-KW"/>
</dbReference>
<protein>
    <recommendedName>
        <fullName evidence="3">Cysteine proteinase inhibitor</fullName>
    </recommendedName>
</protein>
<accession>A0AAV1X2C1</accession>
<dbReference type="PANTHER" id="PTHR11413">
    <property type="entry name" value="CYSTATIN FAMILY MEMBER"/>
    <property type="match status" value="1"/>
</dbReference>
<proteinExistence type="inferred from homology"/>
<comment type="similarity">
    <text evidence="3">Belongs to the cystatin family. Phytocystatin subfamily.</text>
</comment>
<dbReference type="Proteomes" id="UP001497480">
    <property type="component" value="Unassembled WGS sequence"/>
</dbReference>
<comment type="caution">
    <text evidence="5">The sequence shown here is derived from an EMBL/GenBank/DDBJ whole genome shotgun (WGS) entry which is preliminary data.</text>
</comment>
<dbReference type="CDD" id="cd00042">
    <property type="entry name" value="CY"/>
    <property type="match status" value="1"/>
</dbReference>
<dbReference type="InterPro" id="IPR046350">
    <property type="entry name" value="Cystatin_sf"/>
</dbReference>
<dbReference type="Gene3D" id="3.10.450.10">
    <property type="match status" value="1"/>
</dbReference>
<gene>
    <name evidence="5" type="ORF">LLUT_LOCUS16894</name>
</gene>
<name>A0AAV1X2C1_LUPLU</name>
<dbReference type="InterPro" id="IPR000010">
    <property type="entry name" value="Cystatin_dom"/>
</dbReference>
<organism evidence="5 6">
    <name type="scientific">Lupinus luteus</name>
    <name type="common">European yellow lupine</name>
    <dbReference type="NCBI Taxonomy" id="3873"/>
    <lineage>
        <taxon>Eukaryota</taxon>
        <taxon>Viridiplantae</taxon>
        <taxon>Streptophyta</taxon>
        <taxon>Embryophyta</taxon>
        <taxon>Tracheophyta</taxon>
        <taxon>Spermatophyta</taxon>
        <taxon>Magnoliopsida</taxon>
        <taxon>eudicotyledons</taxon>
        <taxon>Gunneridae</taxon>
        <taxon>Pentapetalae</taxon>
        <taxon>rosids</taxon>
        <taxon>fabids</taxon>
        <taxon>Fabales</taxon>
        <taxon>Fabaceae</taxon>
        <taxon>Papilionoideae</taxon>
        <taxon>50 kb inversion clade</taxon>
        <taxon>genistoids sensu lato</taxon>
        <taxon>core genistoids</taxon>
        <taxon>Genisteae</taxon>
        <taxon>Lupinus</taxon>
    </lineage>
</organism>
<feature type="domain" description="Cystatin" evidence="4">
    <location>
        <begin position="12"/>
        <end position="102"/>
    </location>
</feature>
<dbReference type="Pfam" id="PF16845">
    <property type="entry name" value="SQAPI"/>
    <property type="match status" value="1"/>
</dbReference>
<evidence type="ECO:0000256" key="2">
    <source>
        <dbReference type="ARBA" id="ARBA00022704"/>
    </source>
</evidence>
<keyword evidence="2 3" id="KW-0789">Thiol protease inhibitor</keyword>
<evidence type="ECO:0000259" key="4">
    <source>
        <dbReference type="SMART" id="SM00043"/>
    </source>
</evidence>
<keyword evidence="6" id="KW-1185">Reference proteome</keyword>
<evidence type="ECO:0000256" key="1">
    <source>
        <dbReference type="ARBA" id="ARBA00022690"/>
    </source>
</evidence>
<dbReference type="EMBL" id="CAXHTB010000011">
    <property type="protein sequence ID" value="CAL0315834.1"/>
    <property type="molecule type" value="Genomic_DNA"/>
</dbReference>
<dbReference type="AlphaFoldDB" id="A0AAV1X2C1"/>
<evidence type="ECO:0000256" key="3">
    <source>
        <dbReference type="RuleBase" id="RU362130"/>
    </source>
</evidence>
<dbReference type="SMART" id="SM00043">
    <property type="entry name" value="CY"/>
    <property type="match status" value="1"/>
</dbReference>